<dbReference type="GO" id="GO:0006164">
    <property type="term" value="P:purine nucleotide biosynthetic process"/>
    <property type="evidence" value="ECO:0007669"/>
    <property type="project" value="TreeGrafter"/>
</dbReference>
<reference evidence="2" key="1">
    <citation type="submission" date="2023-11" db="EMBL/GenBank/DDBJ databases">
        <title>Antimicrobial resistance in invasive Streptococcus suis isolated in Spain and the associated genetic mechanisms.</title>
        <authorList>
            <person name="Uruen C."/>
            <person name="Arenas J.A."/>
        </authorList>
    </citation>
    <scope>NUCLEOTIDE SEQUENCE</scope>
    <source>
        <strain evidence="2">Ss_70</strain>
    </source>
</reference>
<feature type="domain" description="Phosphoribosylformylglycinamidine synthase linker" evidence="1">
    <location>
        <begin position="161"/>
        <end position="207"/>
    </location>
</feature>
<dbReference type="PANTHER" id="PTHR10099:SF1">
    <property type="entry name" value="PHOSPHORIBOSYLFORMYLGLYCINAMIDINE SYNTHASE"/>
    <property type="match status" value="1"/>
</dbReference>
<dbReference type="EMBL" id="JAWWZK010000177">
    <property type="protein sequence ID" value="MDX5038931.1"/>
    <property type="molecule type" value="Genomic_DNA"/>
</dbReference>
<dbReference type="InterPro" id="IPR041609">
    <property type="entry name" value="PurL_linker"/>
</dbReference>
<feature type="non-terminal residue" evidence="2">
    <location>
        <position position="208"/>
    </location>
</feature>
<protein>
    <submittedName>
        <fullName evidence="2">Phosphoribosylformylglycinamidine synthase</fullName>
    </submittedName>
</protein>
<sequence>LRKELTHNLQLTSLSSLRLVQVYDVFNLEEDLLEQAIKHIFTEQVTDKVLSEAELDLEGAAYFAIEALPGQFDQRAASSQEALLLLGSRQEVRVNTGRLYILNGNVQEEELAAIKNYLLNPVDSRFKDLGAPLVAQEFSVSDATIPSLDFFASYGAEEFATYKRDAGLAMEVEDLLFIQNYFKSIGRVPTETELKVLDTYWSDHCRHT</sequence>
<evidence type="ECO:0000313" key="2">
    <source>
        <dbReference type="EMBL" id="MDX5038931.1"/>
    </source>
</evidence>
<dbReference type="GO" id="GO:0005737">
    <property type="term" value="C:cytoplasm"/>
    <property type="evidence" value="ECO:0007669"/>
    <property type="project" value="TreeGrafter"/>
</dbReference>
<proteinExistence type="predicted"/>
<organism evidence="2 3">
    <name type="scientific">Streptococcus suis</name>
    <dbReference type="NCBI Taxonomy" id="1307"/>
    <lineage>
        <taxon>Bacteria</taxon>
        <taxon>Bacillati</taxon>
        <taxon>Bacillota</taxon>
        <taxon>Bacilli</taxon>
        <taxon>Lactobacillales</taxon>
        <taxon>Streptococcaceae</taxon>
        <taxon>Streptococcus</taxon>
    </lineage>
</organism>
<dbReference type="GO" id="GO:0004642">
    <property type="term" value="F:phosphoribosylformylglycinamidine synthase activity"/>
    <property type="evidence" value="ECO:0007669"/>
    <property type="project" value="TreeGrafter"/>
</dbReference>
<gene>
    <name evidence="2" type="ORF">SHY70_11765</name>
</gene>
<evidence type="ECO:0000259" key="1">
    <source>
        <dbReference type="Pfam" id="PF18072"/>
    </source>
</evidence>
<evidence type="ECO:0000313" key="3">
    <source>
        <dbReference type="Proteomes" id="UP001270004"/>
    </source>
</evidence>
<name>A0AAW9DJP3_STRSU</name>
<dbReference type="Proteomes" id="UP001270004">
    <property type="component" value="Unassembled WGS sequence"/>
</dbReference>
<dbReference type="Pfam" id="PF18072">
    <property type="entry name" value="FGAR-AT_linker"/>
    <property type="match status" value="1"/>
</dbReference>
<dbReference type="PANTHER" id="PTHR10099">
    <property type="entry name" value="PHOSPHORIBOSYLFORMYLGLYCINAMIDINE SYNTHASE"/>
    <property type="match status" value="1"/>
</dbReference>
<dbReference type="AlphaFoldDB" id="A0AAW9DJP3"/>
<accession>A0AAW9DJP3</accession>
<feature type="non-terminal residue" evidence="2">
    <location>
        <position position="1"/>
    </location>
</feature>
<comment type="caution">
    <text evidence="2">The sequence shown here is derived from an EMBL/GenBank/DDBJ whole genome shotgun (WGS) entry which is preliminary data.</text>
</comment>
<dbReference type="SUPFAM" id="SSF109736">
    <property type="entry name" value="FGAM synthase PurL, linker domain"/>
    <property type="match status" value="1"/>
</dbReference>